<proteinExistence type="predicted"/>
<reference evidence="2" key="1">
    <citation type="submission" date="2022-11" db="EMBL/GenBank/DDBJ databases">
        <title>Robbsia betulipollinis sp. nov., isolated from pollen of birch (Betula pendula).</title>
        <authorList>
            <person name="Shi H."/>
            <person name="Ambika Manirajan B."/>
            <person name="Ratering S."/>
            <person name="Geissler-Plaum R."/>
            <person name="Schnell S."/>
        </authorList>
    </citation>
    <scope>NUCLEOTIDE SEQUENCE</scope>
    <source>
        <strain evidence="2">Bb-Pol-6</strain>
    </source>
</reference>
<organism evidence="2 3">
    <name type="scientific">Robbsia betulipollinis</name>
    <dbReference type="NCBI Taxonomy" id="2981849"/>
    <lineage>
        <taxon>Bacteria</taxon>
        <taxon>Pseudomonadati</taxon>
        <taxon>Pseudomonadota</taxon>
        <taxon>Betaproteobacteria</taxon>
        <taxon>Burkholderiales</taxon>
        <taxon>Burkholderiaceae</taxon>
        <taxon>Robbsia</taxon>
    </lineage>
</organism>
<dbReference type="EMBL" id="JAPMXC010000010">
    <property type="protein sequence ID" value="MCY0389032.1"/>
    <property type="molecule type" value="Genomic_DNA"/>
</dbReference>
<name>A0ABT3ZRI9_9BURK</name>
<dbReference type="Proteomes" id="UP001082899">
    <property type="component" value="Unassembled WGS sequence"/>
</dbReference>
<keyword evidence="3" id="KW-1185">Reference proteome</keyword>
<evidence type="ECO:0000313" key="2">
    <source>
        <dbReference type="EMBL" id="MCY0389032.1"/>
    </source>
</evidence>
<feature type="chain" id="PRO_5046861910" evidence="1">
    <location>
        <begin position="20"/>
        <end position="49"/>
    </location>
</feature>
<evidence type="ECO:0000313" key="3">
    <source>
        <dbReference type="Proteomes" id="UP001082899"/>
    </source>
</evidence>
<protein>
    <submittedName>
        <fullName evidence="2">Uncharacterized protein</fullName>
    </submittedName>
</protein>
<gene>
    <name evidence="2" type="ORF">OVY01_17915</name>
</gene>
<accession>A0ABT3ZRI9</accession>
<feature type="signal peptide" evidence="1">
    <location>
        <begin position="1"/>
        <end position="19"/>
    </location>
</feature>
<keyword evidence="1" id="KW-0732">Signal</keyword>
<evidence type="ECO:0000256" key="1">
    <source>
        <dbReference type="SAM" id="SignalP"/>
    </source>
</evidence>
<dbReference type="RefSeq" id="WP_267848932.1">
    <property type="nucleotide sequence ID" value="NZ_JAPMXC010000010.1"/>
</dbReference>
<sequence length="49" mass="5187">MKKIALLFIGGLIVSSAFQQGYAEASKREAPVLQMGYQAGSMPAGWAGR</sequence>
<comment type="caution">
    <text evidence="2">The sequence shown here is derived from an EMBL/GenBank/DDBJ whole genome shotgun (WGS) entry which is preliminary data.</text>
</comment>